<dbReference type="AlphaFoldDB" id="A0A1I3NJ03"/>
<dbReference type="STRING" id="46223.SAMN05421852_104160"/>
<dbReference type="EMBL" id="FORR01000004">
    <property type="protein sequence ID" value="SFJ09149.1"/>
    <property type="molecule type" value="Genomic_DNA"/>
</dbReference>
<feature type="compositionally biased region" description="Polar residues" evidence="1">
    <location>
        <begin position="1"/>
        <end position="10"/>
    </location>
</feature>
<protein>
    <submittedName>
        <fullName evidence="2">Uncharacterized protein</fullName>
    </submittedName>
</protein>
<sequence>MAKNKSSANESKLRKMVRQMIQEELKQLHSSPYEAPPFSSYNYSQFPDEENFSKEQEEWSQTPPWATFGAPVPAKQSRHERQSRKSSEQQNPWSEPYHPEFDEFDAPPFFRRHAKK</sequence>
<gene>
    <name evidence="2" type="ORF">SAMN05421852_104160</name>
</gene>
<dbReference type="Proteomes" id="UP000199545">
    <property type="component" value="Unassembled WGS sequence"/>
</dbReference>
<evidence type="ECO:0000313" key="3">
    <source>
        <dbReference type="Proteomes" id="UP000199545"/>
    </source>
</evidence>
<feature type="region of interest" description="Disordered" evidence="1">
    <location>
        <begin position="1"/>
        <end position="116"/>
    </location>
</feature>
<evidence type="ECO:0000313" key="2">
    <source>
        <dbReference type="EMBL" id="SFJ09149.1"/>
    </source>
</evidence>
<keyword evidence="3" id="KW-1185">Reference proteome</keyword>
<dbReference type="RefSeq" id="WP_093228928.1">
    <property type="nucleotide sequence ID" value="NZ_FORR01000004.1"/>
</dbReference>
<name>A0A1I3NJ03_9BACL</name>
<proteinExistence type="predicted"/>
<evidence type="ECO:0000256" key="1">
    <source>
        <dbReference type="SAM" id="MobiDB-lite"/>
    </source>
</evidence>
<feature type="compositionally biased region" description="Basic and acidic residues" evidence="1">
    <location>
        <begin position="77"/>
        <end position="87"/>
    </location>
</feature>
<accession>A0A1I3NJ03</accession>
<reference evidence="2 3" key="1">
    <citation type="submission" date="2016-10" db="EMBL/GenBank/DDBJ databases">
        <authorList>
            <person name="de Groot N.N."/>
        </authorList>
    </citation>
    <scope>NUCLEOTIDE SEQUENCE [LARGE SCALE GENOMIC DNA]</scope>
    <source>
        <strain evidence="2 3">DSM 44778</strain>
    </source>
</reference>
<organism evidence="2 3">
    <name type="scientific">Thermoflavimicrobium dichotomicum</name>
    <dbReference type="NCBI Taxonomy" id="46223"/>
    <lineage>
        <taxon>Bacteria</taxon>
        <taxon>Bacillati</taxon>
        <taxon>Bacillota</taxon>
        <taxon>Bacilli</taxon>
        <taxon>Bacillales</taxon>
        <taxon>Thermoactinomycetaceae</taxon>
        <taxon>Thermoflavimicrobium</taxon>
    </lineage>
</organism>